<keyword evidence="1" id="KW-0732">Signal</keyword>
<evidence type="ECO:0000313" key="2">
    <source>
        <dbReference type="EMBL" id="KAK1676419.1"/>
    </source>
</evidence>
<feature type="non-terminal residue" evidence="2">
    <location>
        <position position="1"/>
    </location>
</feature>
<protein>
    <submittedName>
        <fullName evidence="2">Uncharacterized protein</fullName>
    </submittedName>
</protein>
<keyword evidence="3" id="KW-1185">Reference proteome</keyword>
<feature type="chain" id="PRO_5042598076" evidence="1">
    <location>
        <begin position="21"/>
        <end position="113"/>
    </location>
</feature>
<evidence type="ECO:0000313" key="3">
    <source>
        <dbReference type="Proteomes" id="UP001224890"/>
    </source>
</evidence>
<gene>
    <name evidence="2" type="ORF">BDP55DRAFT_661199</name>
</gene>
<dbReference type="AlphaFoldDB" id="A0AAJ0EYQ9"/>
<dbReference type="GeneID" id="85459227"/>
<dbReference type="Proteomes" id="UP001224890">
    <property type="component" value="Unassembled WGS sequence"/>
</dbReference>
<dbReference type="EMBL" id="JAHMHR010000017">
    <property type="protein sequence ID" value="KAK1676419.1"/>
    <property type="molecule type" value="Genomic_DNA"/>
</dbReference>
<dbReference type="RefSeq" id="XP_060430422.1">
    <property type="nucleotide sequence ID" value="XM_060574701.1"/>
</dbReference>
<feature type="signal peptide" evidence="1">
    <location>
        <begin position="1"/>
        <end position="20"/>
    </location>
</feature>
<comment type="caution">
    <text evidence="2">The sequence shown here is derived from an EMBL/GenBank/DDBJ whole genome shotgun (WGS) entry which is preliminary data.</text>
</comment>
<evidence type="ECO:0000256" key="1">
    <source>
        <dbReference type="SAM" id="SignalP"/>
    </source>
</evidence>
<proteinExistence type="predicted"/>
<accession>A0AAJ0EYQ9</accession>
<reference evidence="2" key="1">
    <citation type="submission" date="2021-06" db="EMBL/GenBank/DDBJ databases">
        <title>Comparative genomics, transcriptomics and evolutionary studies reveal genomic signatures of adaptation to plant cell wall in hemibiotrophic fungi.</title>
        <authorList>
            <consortium name="DOE Joint Genome Institute"/>
            <person name="Baroncelli R."/>
            <person name="Diaz J.F."/>
            <person name="Benocci T."/>
            <person name="Peng M."/>
            <person name="Battaglia E."/>
            <person name="Haridas S."/>
            <person name="Andreopoulos W."/>
            <person name="Labutti K."/>
            <person name="Pangilinan J."/>
            <person name="Floch G.L."/>
            <person name="Makela M.R."/>
            <person name="Henrissat B."/>
            <person name="Grigoriev I.V."/>
            <person name="Crouch J.A."/>
            <person name="De Vries R.P."/>
            <person name="Sukno S.A."/>
            <person name="Thon M.R."/>
        </authorList>
    </citation>
    <scope>NUCLEOTIDE SEQUENCE</scope>
    <source>
        <strain evidence="2">CBS 193.32</strain>
    </source>
</reference>
<organism evidence="2 3">
    <name type="scientific">Colletotrichum godetiae</name>
    <dbReference type="NCBI Taxonomy" id="1209918"/>
    <lineage>
        <taxon>Eukaryota</taxon>
        <taxon>Fungi</taxon>
        <taxon>Dikarya</taxon>
        <taxon>Ascomycota</taxon>
        <taxon>Pezizomycotina</taxon>
        <taxon>Sordariomycetes</taxon>
        <taxon>Hypocreomycetidae</taxon>
        <taxon>Glomerellales</taxon>
        <taxon>Glomerellaceae</taxon>
        <taxon>Colletotrichum</taxon>
        <taxon>Colletotrichum acutatum species complex</taxon>
    </lineage>
</organism>
<sequence>MFNLSATLLTLAAVLSCVSAGTTRSMPGATCSQPECTVPGRGCVTECVPIGSEGSHHVDWLFNGDCGDDHKCLIKDFTCNSRAHTALMNQPCTISCSNGYKKRGRTANGSCRL</sequence>
<name>A0AAJ0EYQ9_9PEZI</name>